<accession>B5AXA0</accession>
<reference evidence="2" key="1">
    <citation type="journal article" date="2009" name="Environ. Microbiol. Rep.">
        <title>Isolation and genomic characterization of the first phage infecting Iodobacteria: ?PLPE, a myovirus having a novel set of features.</title>
        <authorList>
            <person name="Leblanc C."/>
            <person name="Caumont-Sarcos A."/>
            <person name="Comeau A.M."/>
            <person name="Krisch H.M."/>
        </authorList>
    </citation>
    <scope>NUCLEOTIDE SEQUENCE [LARGE SCALE GENOMIC DNA]</scope>
</reference>
<organism evidence="1 2">
    <name type="scientific">Iodobacter phage PhiPLPE</name>
    <dbReference type="NCBI Taxonomy" id="551895"/>
    <lineage>
        <taxon>Viruses</taxon>
        <taxon>Duplodnaviria</taxon>
        <taxon>Heunggongvirae</taxon>
        <taxon>Uroviricota</taxon>
        <taxon>Caudoviricetes</taxon>
        <taxon>Iodovirus</taxon>
        <taxon>Iodovirus PLPE</taxon>
    </lineage>
</organism>
<dbReference type="GeneID" id="6779474"/>
<protein>
    <submittedName>
        <fullName evidence="1">Uncharacterized protein</fullName>
    </submittedName>
</protein>
<dbReference type="RefSeq" id="YP_002128515.1">
    <property type="nucleotide sequence ID" value="NC_011142.1"/>
</dbReference>
<keyword evidence="2" id="KW-1185">Reference proteome</keyword>
<dbReference type="KEGG" id="vg:6779474"/>
<dbReference type="EMBL" id="EU876853">
    <property type="protein sequence ID" value="ACG60403.1"/>
    <property type="molecule type" value="Genomic_DNA"/>
</dbReference>
<sequence length="46" mass="5157">MVVHIKNEDVSDDLAVLNNLRDQGFVVTQHEDAFGNVVYRAVKKGD</sequence>
<dbReference type="Proteomes" id="UP000001862">
    <property type="component" value="Segment"/>
</dbReference>
<proteinExistence type="predicted"/>
<gene>
    <name evidence="1" type="ORF">phiPLPE_81</name>
</gene>
<evidence type="ECO:0000313" key="2">
    <source>
        <dbReference type="Proteomes" id="UP000001862"/>
    </source>
</evidence>
<evidence type="ECO:0000313" key="1">
    <source>
        <dbReference type="EMBL" id="ACG60403.1"/>
    </source>
</evidence>
<name>B5AXA0_9CAUD</name>